<keyword evidence="1" id="KW-0812">Transmembrane</keyword>
<dbReference type="PIRSF" id="PIRSF026631">
    <property type="entry name" value="UCP026631"/>
    <property type="match status" value="1"/>
</dbReference>
<accession>A0A372L741</accession>
<evidence type="ECO:0000259" key="2">
    <source>
        <dbReference type="Pfam" id="PF03703"/>
    </source>
</evidence>
<dbReference type="EMBL" id="QVTD01000023">
    <property type="protein sequence ID" value="RFU60653.1"/>
    <property type="molecule type" value="Genomic_DNA"/>
</dbReference>
<protein>
    <recommendedName>
        <fullName evidence="2">YdbS-like PH domain-containing protein</fullName>
    </recommendedName>
</protein>
<gene>
    <name evidence="3" type="ORF">D0466_21005</name>
</gene>
<feature type="transmembrane region" description="Helical" evidence="1">
    <location>
        <begin position="68"/>
        <end position="89"/>
    </location>
</feature>
<feature type="domain" description="YdbS-like PH" evidence="2">
    <location>
        <begin position="432"/>
        <end position="511"/>
    </location>
</feature>
<evidence type="ECO:0000256" key="1">
    <source>
        <dbReference type="SAM" id="Phobius"/>
    </source>
</evidence>
<feature type="transmembrane region" description="Helical" evidence="1">
    <location>
        <begin position="214"/>
        <end position="238"/>
    </location>
</feature>
<dbReference type="Pfam" id="PF03703">
    <property type="entry name" value="bPH_2"/>
    <property type="match status" value="3"/>
</dbReference>
<dbReference type="AlphaFoldDB" id="A0A372L741"/>
<dbReference type="Proteomes" id="UP000262939">
    <property type="component" value="Unassembled WGS sequence"/>
</dbReference>
<feature type="transmembrane region" description="Helical" evidence="1">
    <location>
        <begin position="415"/>
        <end position="432"/>
    </location>
</feature>
<keyword evidence="1" id="KW-0472">Membrane</keyword>
<reference evidence="3 4" key="1">
    <citation type="submission" date="2018-08" db="EMBL/GenBank/DDBJ databases">
        <title>Bacillus chawlae sp. nov., Bacillus glennii sp. nov., and Bacillus saganii sp. nov. Isolated from the Vehicle Assembly Building at Kennedy Space Center where the Viking Spacecraft were Assembled.</title>
        <authorList>
            <person name="Seuylemezian A."/>
            <person name="Vaishampayan P."/>
        </authorList>
    </citation>
    <scope>NUCLEOTIDE SEQUENCE [LARGE SCALE GENOMIC DNA]</scope>
    <source>
        <strain evidence="3 4">V44-8</strain>
    </source>
</reference>
<comment type="caution">
    <text evidence="3">The sequence shown here is derived from an EMBL/GenBank/DDBJ whole genome shotgun (WGS) entry which is preliminary data.</text>
</comment>
<sequence length="513" mass="58350">MKSPHLIYMKRINFVATFQPWQAWWKKMSRPKRLHPVAAVSTGLRMLKEAFFPLVILLVFGGGESGSWALFELIAVPVIILLLIGYGILDWFRFTYWIEEGELRIESGIFIRKKRYIRFERIHSLDTSEGIPQRLFGLVKMKVETAGSSGEQAEATLTAITKNEAGHITEIFNDVKRGGKVPSAIRFETDRLQNFQEEKVEKDRRVFQQSFKELFIMALTSGGVGVVFSGGLALFGQFEELIPYNRLFVGVEQFINGSFVFISIIVVFVLLFAYLAATAGILLKYAYFTVTKSEGKIIISRGLFEKRQLTIPLEKIQALRITENIIRQSLGYASVYVEYAGGSILDKESSQIMLFPLIKKEQIQVLTEQFIPEYKIDVEINPVPPRSFRRYLFRVSIIMIPITAVFSFFFRPVGFLSILLLPIGAIWAYLCYRAAGWNISGNQLQLRSRVLSKQTMIFQKKKIQAVYSEVSPFQKRTRLASISATVTSGAGPRTGKVIDLEAADSERITDWFA</sequence>
<evidence type="ECO:0000313" key="4">
    <source>
        <dbReference type="Proteomes" id="UP000262939"/>
    </source>
</evidence>
<organism evidence="3 4">
    <name type="scientific">Peribacillus glennii</name>
    <dbReference type="NCBI Taxonomy" id="2303991"/>
    <lineage>
        <taxon>Bacteria</taxon>
        <taxon>Bacillati</taxon>
        <taxon>Bacillota</taxon>
        <taxon>Bacilli</taxon>
        <taxon>Bacillales</taxon>
        <taxon>Bacillaceae</taxon>
        <taxon>Peribacillus</taxon>
    </lineage>
</organism>
<evidence type="ECO:0000313" key="3">
    <source>
        <dbReference type="EMBL" id="RFU60653.1"/>
    </source>
</evidence>
<feature type="transmembrane region" description="Helical" evidence="1">
    <location>
        <begin position="258"/>
        <end position="283"/>
    </location>
</feature>
<feature type="domain" description="YdbS-like PH" evidence="2">
    <location>
        <begin position="288"/>
        <end position="366"/>
    </location>
</feature>
<proteinExistence type="predicted"/>
<keyword evidence="4" id="KW-1185">Reference proteome</keyword>
<dbReference type="InterPro" id="IPR005182">
    <property type="entry name" value="YdbS-like_PH"/>
</dbReference>
<dbReference type="InterPro" id="IPR014529">
    <property type="entry name" value="UCP026631"/>
</dbReference>
<dbReference type="PANTHER" id="PTHR34473:SF2">
    <property type="entry name" value="UPF0699 TRANSMEMBRANE PROTEIN YDBT"/>
    <property type="match status" value="1"/>
</dbReference>
<name>A0A372L741_9BACI</name>
<dbReference type="PANTHER" id="PTHR34473">
    <property type="entry name" value="UPF0699 TRANSMEMBRANE PROTEIN YDBS"/>
    <property type="match status" value="1"/>
</dbReference>
<feature type="domain" description="YdbS-like PH" evidence="2">
    <location>
        <begin position="91"/>
        <end position="169"/>
    </location>
</feature>
<feature type="transmembrane region" description="Helical" evidence="1">
    <location>
        <begin position="391"/>
        <end position="409"/>
    </location>
</feature>
<keyword evidence="1" id="KW-1133">Transmembrane helix</keyword>